<dbReference type="GO" id="GO:0009239">
    <property type="term" value="P:enterobactin biosynthetic process"/>
    <property type="evidence" value="ECO:0007669"/>
    <property type="project" value="TreeGrafter"/>
</dbReference>
<dbReference type="Gene3D" id="3.40.50.980">
    <property type="match status" value="8"/>
</dbReference>
<evidence type="ECO:0000256" key="2">
    <source>
        <dbReference type="ARBA" id="ARBA00022450"/>
    </source>
</evidence>
<dbReference type="SUPFAM" id="SSF56801">
    <property type="entry name" value="Acetyl-CoA synthetase-like"/>
    <property type="match status" value="4"/>
</dbReference>
<organism evidence="8 9">
    <name type="scientific">Streptomonospora litoralis</name>
    <dbReference type="NCBI Taxonomy" id="2498135"/>
    <lineage>
        <taxon>Bacteria</taxon>
        <taxon>Bacillati</taxon>
        <taxon>Actinomycetota</taxon>
        <taxon>Actinomycetes</taxon>
        <taxon>Streptosporangiales</taxon>
        <taxon>Nocardiopsidaceae</taxon>
        <taxon>Streptomonospora</taxon>
    </lineage>
</organism>
<feature type="domain" description="Carrier" evidence="7">
    <location>
        <begin position="2052"/>
        <end position="2129"/>
    </location>
</feature>
<feature type="region of interest" description="Disordered" evidence="6">
    <location>
        <begin position="593"/>
        <end position="624"/>
    </location>
</feature>
<dbReference type="GO" id="GO:0005829">
    <property type="term" value="C:cytosol"/>
    <property type="evidence" value="ECO:0007669"/>
    <property type="project" value="TreeGrafter"/>
</dbReference>
<evidence type="ECO:0000313" key="9">
    <source>
        <dbReference type="Proteomes" id="UP000292235"/>
    </source>
</evidence>
<evidence type="ECO:0000256" key="6">
    <source>
        <dbReference type="SAM" id="MobiDB-lite"/>
    </source>
</evidence>
<dbReference type="Gene3D" id="3.30.300.30">
    <property type="match status" value="4"/>
</dbReference>
<dbReference type="FunFam" id="1.10.1200.10:FF:000016">
    <property type="entry name" value="Non-ribosomal peptide synthase"/>
    <property type="match status" value="1"/>
</dbReference>
<dbReference type="NCBIfam" id="NF003417">
    <property type="entry name" value="PRK04813.1"/>
    <property type="match status" value="4"/>
</dbReference>
<gene>
    <name evidence="8" type="primary">tycC</name>
    <name evidence="8" type="ORF">EKD16_14340</name>
</gene>
<evidence type="ECO:0000259" key="7">
    <source>
        <dbReference type="PROSITE" id="PS50075"/>
    </source>
</evidence>
<evidence type="ECO:0000256" key="5">
    <source>
        <dbReference type="ARBA" id="ARBA00023194"/>
    </source>
</evidence>
<dbReference type="Pfam" id="PF00550">
    <property type="entry name" value="PP-binding"/>
    <property type="match status" value="4"/>
</dbReference>
<dbReference type="InterPro" id="IPR009081">
    <property type="entry name" value="PP-bd_ACP"/>
</dbReference>
<dbReference type="GO" id="GO:0047527">
    <property type="term" value="F:2,3-dihydroxybenzoate-serine ligase activity"/>
    <property type="evidence" value="ECO:0007669"/>
    <property type="project" value="TreeGrafter"/>
</dbReference>
<name>A0A4P6Q6H5_9ACTN</name>
<dbReference type="FunFam" id="3.30.300.30:FF:000010">
    <property type="entry name" value="Enterobactin synthetase component F"/>
    <property type="match status" value="3"/>
</dbReference>
<dbReference type="CDD" id="cd19540">
    <property type="entry name" value="LCL_NRPS-like"/>
    <property type="match status" value="3"/>
</dbReference>
<dbReference type="KEGG" id="strr:EKD16_14340"/>
<dbReference type="FunFam" id="2.30.38.10:FF:000001">
    <property type="entry name" value="Non-ribosomal peptide synthetase PvdI"/>
    <property type="match status" value="4"/>
</dbReference>
<feature type="region of interest" description="Disordered" evidence="6">
    <location>
        <begin position="3430"/>
        <end position="3453"/>
    </location>
</feature>
<dbReference type="PANTHER" id="PTHR45527:SF1">
    <property type="entry name" value="FATTY ACID SYNTHASE"/>
    <property type="match status" value="1"/>
</dbReference>
<dbReference type="RefSeq" id="WP_131098791.1">
    <property type="nucleotide sequence ID" value="NZ_CP036455.1"/>
</dbReference>
<dbReference type="FunFam" id="3.40.50.980:FF:000002">
    <property type="entry name" value="Enterobactin synthetase component F"/>
    <property type="match status" value="2"/>
</dbReference>
<dbReference type="GO" id="GO:0072330">
    <property type="term" value="P:monocarboxylic acid biosynthetic process"/>
    <property type="evidence" value="ECO:0007669"/>
    <property type="project" value="UniProtKB-ARBA"/>
</dbReference>
<dbReference type="Pfam" id="PF00501">
    <property type="entry name" value="AMP-binding"/>
    <property type="match status" value="4"/>
</dbReference>
<dbReference type="GO" id="GO:0009366">
    <property type="term" value="C:enterobactin synthetase complex"/>
    <property type="evidence" value="ECO:0007669"/>
    <property type="project" value="TreeGrafter"/>
</dbReference>
<dbReference type="Gene3D" id="3.30.559.30">
    <property type="entry name" value="Nonribosomal peptide synthetase, condensation domain"/>
    <property type="match status" value="5"/>
</dbReference>
<dbReference type="InterPro" id="IPR000873">
    <property type="entry name" value="AMP-dep_synth/lig_dom"/>
</dbReference>
<dbReference type="InterPro" id="IPR010060">
    <property type="entry name" value="NRPS_synth"/>
</dbReference>
<feature type="region of interest" description="Disordered" evidence="6">
    <location>
        <begin position="4498"/>
        <end position="4518"/>
    </location>
</feature>
<dbReference type="CDD" id="cd17646">
    <property type="entry name" value="A_NRPS_AB3403-like"/>
    <property type="match status" value="2"/>
</dbReference>
<proteinExistence type="predicted"/>
<dbReference type="PROSITE" id="PS00455">
    <property type="entry name" value="AMP_BINDING"/>
    <property type="match status" value="4"/>
</dbReference>
<dbReference type="OrthoDB" id="3802848at2"/>
<feature type="domain" description="Carrier" evidence="7">
    <location>
        <begin position="4205"/>
        <end position="4279"/>
    </location>
</feature>
<dbReference type="InterPro" id="IPR020806">
    <property type="entry name" value="PKS_PP-bd"/>
</dbReference>
<dbReference type="Gene3D" id="2.30.38.10">
    <property type="entry name" value="Luciferase, Domain 3"/>
    <property type="match status" value="4"/>
</dbReference>
<dbReference type="Proteomes" id="UP000292235">
    <property type="component" value="Chromosome"/>
</dbReference>
<dbReference type="SUPFAM" id="SSF52777">
    <property type="entry name" value="CoA-dependent acyltransferases"/>
    <property type="match status" value="10"/>
</dbReference>
<feature type="domain" description="Carrier" evidence="7">
    <location>
        <begin position="3133"/>
        <end position="3208"/>
    </location>
</feature>
<keyword evidence="4" id="KW-0677">Repeat</keyword>
<keyword evidence="9" id="KW-1185">Reference proteome</keyword>
<dbReference type="InterPro" id="IPR001242">
    <property type="entry name" value="Condensation_dom"/>
</dbReference>
<dbReference type="GO" id="GO:0008610">
    <property type="term" value="P:lipid biosynthetic process"/>
    <property type="evidence" value="ECO:0007669"/>
    <property type="project" value="UniProtKB-ARBA"/>
</dbReference>
<keyword evidence="2" id="KW-0596">Phosphopantetheine</keyword>
<dbReference type="PROSITE" id="PS00012">
    <property type="entry name" value="PHOSPHOPANTETHEINE"/>
    <property type="match status" value="4"/>
</dbReference>
<dbReference type="InterPro" id="IPR010071">
    <property type="entry name" value="AA_adenyl_dom"/>
</dbReference>
<dbReference type="NCBIfam" id="TIGR01720">
    <property type="entry name" value="NRPS-para261"/>
    <property type="match status" value="1"/>
</dbReference>
<dbReference type="PROSITE" id="PS50075">
    <property type="entry name" value="CARRIER"/>
    <property type="match status" value="4"/>
</dbReference>
<dbReference type="SUPFAM" id="SSF47336">
    <property type="entry name" value="ACP-like"/>
    <property type="match status" value="4"/>
</dbReference>
<protein>
    <submittedName>
        <fullName evidence="8">Tyrocidine synthase 3</fullName>
    </submittedName>
</protein>
<dbReference type="PANTHER" id="PTHR45527">
    <property type="entry name" value="NONRIBOSOMAL PEPTIDE SYNTHETASE"/>
    <property type="match status" value="1"/>
</dbReference>
<dbReference type="InterPro" id="IPR020845">
    <property type="entry name" value="AMP-binding_CS"/>
</dbReference>
<dbReference type="SMART" id="SM00823">
    <property type="entry name" value="PKS_PP"/>
    <property type="match status" value="4"/>
</dbReference>
<dbReference type="FunFam" id="3.40.50.12780:FF:000012">
    <property type="entry name" value="Non-ribosomal peptide synthetase"/>
    <property type="match status" value="4"/>
</dbReference>
<evidence type="ECO:0000256" key="1">
    <source>
        <dbReference type="ARBA" id="ARBA00001957"/>
    </source>
</evidence>
<dbReference type="InterPro" id="IPR006162">
    <property type="entry name" value="Ppantetheine_attach_site"/>
</dbReference>
<dbReference type="NCBIfam" id="TIGR01733">
    <property type="entry name" value="AA-adenyl-dom"/>
    <property type="match status" value="4"/>
</dbReference>
<dbReference type="GO" id="GO:0031177">
    <property type="term" value="F:phosphopantetheine binding"/>
    <property type="evidence" value="ECO:0007669"/>
    <property type="project" value="InterPro"/>
</dbReference>
<feature type="compositionally biased region" description="Low complexity" evidence="6">
    <location>
        <begin position="3208"/>
        <end position="3220"/>
    </location>
</feature>
<keyword evidence="3" id="KW-0597">Phosphoprotein</keyword>
<dbReference type="EMBL" id="CP036455">
    <property type="protein sequence ID" value="QBI54649.1"/>
    <property type="molecule type" value="Genomic_DNA"/>
</dbReference>
<feature type="region of interest" description="Disordered" evidence="6">
    <location>
        <begin position="3202"/>
        <end position="3232"/>
    </location>
</feature>
<evidence type="ECO:0000256" key="4">
    <source>
        <dbReference type="ARBA" id="ARBA00022737"/>
    </source>
</evidence>
<sequence>MNDTRTLGTPVSLALTGAQRGVYYAHHVAADGDDSVDPAAGRFNVGQYIDLPGGVDAARLRGALEHAVAETDTLRILVRDGAPGRGGDQAGRAGAGEEPYQVLHPAPPWDAPLLEEADLRGCADPRAAALALMRADMAAPVDPASGPLYRFVLYRTGDDHHLWFQRYHHIVADAYAITTFTRRVAEVYTALAADRAPERRFGDLAAVVGDEEDYAASDRRAADRDYWSALLADRPEPVQLSDAPPAPSAAVVTASGALDAATAERLAELGKATGASWAETVIAAYGCYVHRRTGARDVVLGMPAMGRLGSAALRTPAMVVNVLPLRLGLSAADTVGDLLAHTTARLRELRAHQRYRAEDVRRDLGLVGRGAALHGPMINIKAFDYDLDFAGVAGTPRTLSEGPVDDVSLSVYRDTASGGLRFELNGNAARYTADGLAELLAEFRRLLGAIAAGGEEAARSRLGTLDIAGDDAVPAAAAGPATEPPAAGVTDLVADQARRTPDAVAVTAGNASLSYGELLARADALAVRLRAAGAGPESVVAVALPRSVELVVALVAVGRAGAAYLPLDPEFPAERIAYMLADSGAALLVTDTVTGPRMPEGPPRIVPSRPAADPAPEPARGHRAEADVPVADRAAYMLYTSGSTGRPKGVVVSQGALVNFLADMGGRFPLGAGERLLAVTTVGFDISALELYLPLLAGASVVVADRDAVRDPAALADLLAASGASIMQATPTLWRALVEERPEAVAGLRVLVGGEALPERLAASLAERAVEVVNLYGPTETTIWSTAAPVAARPERPAAEPAAIGTPIANTRLRVLDSALRPVPAGATGELYIAGSGLARGYRNRAGLSAERFVADPFGPPGTRMYRTGDLVRWGRDGSLEYVGRSDFQVKVRGFRIELGEIESALADADGVAHAVAAAREDTPGEARIVGYLRPVPGAAPDPAALRTALARRLPDYMVPAAVVVLAEFPQTANGKIDRAALPAPAVAATGKTDTPAGPFEARLRAIVAEVLGLGAVGGGDDFFALGGHSLLATRTVNRIRAELGVEARVRDVFDAPAPAALAALLQRRSAARPPLTRRADPRSPAPLSYAQERMWFLDRLQGPGAAYNVPLAFRLRGAVDAGALAAALRDVVLRHAILCTVYTEGDGTGTAARQRVLPAERLGDLLEVRDVAVGDLPDRLREVLHRPFDLASDVAVRAALLRTSPEDAVLALAFPHIATDEWSEEPFTRDLDTAYAARRAGRAPEWPPLEVDYGDFAAWQRDWLGSADDPASPMSRQLAFWRDALAGIPAELDLPADRPRPAAHDGAGAAVEFALGSAEHSAVLALAEEHGVTVFMALQSAVAVLLHRMGAGDDICIGTPAANRDDTAVHDTIGMFLNMLALRTDLSGAPSTAELLARVRAADVAAFANADAPFDRVVQESDPARSTARHPLFQVMLTYQRDPDRSALLGTDSTVHPVDMRAAKLDLEFTFAERPGTAGLAGTLRYATARFDRATAERLVERLHLVLEALTADTARPVSGIDVRTGDERRMPARANATERAVDGPPLPERIARAAADHPERTAVVAGGESLTYAGLLERADALAARLGAAGAGPESVVAVALPRSVELVAALVAVGRAGAAYLPLDPEFPAERIAYMLADSGAALLVTDTVTGARLPGGGPRRVLVDDPATWPDAMEDADAARAAGASVSADNAAYMLYTSGSTGRPKGVVVSQGALVNFLADMGGRFPLGAGERLLAVTTVGFDISALELYLPLLAGASVVVADRDAVRDPAALADLLAASGASIMQATPTLWRALVEERPEAVAGLRVLVGGEALPERLAASLAERAVEVVNLYGPTETTIWSTAAAVAPDRPVTIGAPVANTRVHVLDAALRPVPTGVPGDLYIAGAGLARGYRGRPGLSAERFVADPFGPPGTRMYRTGDVVRWTRAGELDYLGRSDLQVKVRGFRIELGEIESAMARHPGVAQAVAAVRTEAGTGTDITGYVVAEPGAEGLDQAAVRAAVAEHLPDYMVPSAVVELAEFPLTENRKIDRSALPVPEGAAVGGRGRAPRTRLEEAVCAAVGEVLGVAGVGADDDFFTLGGHSLAAARVANRLRARLGTGTGIGVREVFDAATPARIAEHVAAAAEAAEGPRPELAAVRPLPDRVPLSAEQRRLWLLETAGAPGGAYNVPWALRIAGDLDRAALDEALGDVLGRHAVLRTRFPARPGGEPEQRVASVTDLPRPLLTVEAIDGDGAAQLDRAAREPFDLTGGLPVRFTLFTDGAAEHVLLAVFHHIAVDEWSQQPFLRDLDTAYAARRAGTAPDWAPLPVSYADYALWQRDLLADPESEGSRAHRLRAFWREALAGLPEEIPLPADRPRSGAPGADGGLVRFTLPADLNGALTRLAAETRTTRFMVLRAAVALLLHRMGGGADIPLGTPATGRGDEALHEAVGMFLNTLVLRTDLSGRPTFRELLERVRRSDVAAFAHAELPFDDVVAEADPVRAAGRNPLFQVMVSHQSRPEGTAELLGLRTRLEDRVLDTAKFDLEIVFIERPGAAELDCAVRYSADRFDRTTVADLTRRLVRLLAAGAAEADRPVGDLPLLSQGERHKLLVEWNATARPLAEHTLPELLARGAERAAAHGYPAVVGAGGSDGGERLSRSEFDARVHRLARELVSRGVGPESVVAVALPRSVDLVVALHAVVCAGAAYLPVEAEQPGERVGFVLADARPAVLLCRGADAERLPAVAGVDTLVLDDPGTAARIAEHPETAVGDAERTAPLWGGNAAYVLYTSGSTGRPKGVVVSHRSVVNRLVWMQGAYGLSADDRVLLKTPVSFDVSVWELFWPFAAGAGLVVAEPGGHRDPAYLAATVAAHRVTVCHFVPSMLRVFVDAPEAGDCVSLRQVFASGEALGTELAERFTQLLPAAALANLYGPTEAAVDVTAFDVGSEAFSGAGVPIGRPVWNTGVYVLDARLSPVPVGVEGELYLSGVQLARGYARRPGLSAERFVADPFGPPGSRMYRTGDVVRWDASGRLVFVGRSDFQVKVRGMRVEPGEVEHALTAFPEVAAAVAAARTDAAGDLRLVGYVVPAEPGGADPEHLRAALAARLPEHMVPEALIALDALPLTANGKLDRAALPGPEPAAAPGTGRAPRGPREELVCALMADLLGLDAVAADDAFFALGGNSLVGARLVNALRSRIGAELTVADLFEAPTPGALAARLDGSGPARPALRGRAAAESPNEDPPLSPAQRGLWAAAQIPGAEATYNVAWALRLHGAVDVDALGAAVSDVAARHEILRTAYPRRDGEPRQRILATPQALDPLRVERTGAAELDARVAEAARRPFDLENEPAYRPVLFAADSGEHVLLNLFHHIAVDEWSQQPFLRDLDTAYAARRAGTAPDWAPLPVSYADYALWQRDRLGSADDPASTASRRRAFWREALAGLPDEIPLPADRPRPTPPGDTAGTVAAPIPPDLARALARLGSARGATPFLVLQSAVALLLHRMGGGTDIPLGTPATGRDDEALHEAVGMFLNTLVLRTDLSGRPGFGEVVERARAFAVAAFANADLPFDRVVDALNPVRAAGRNPLFQVMVSHQIRPELGGGLLGADAAVDEGLAGTAARFDLEFEFVERPGEEGMEVAIRYAAERFDHRTARGLADRLLRLLAAAVADPERPICDLPLLAADERHKLLAEWNATSRPVADQTLPQLVAQGAEAGGDRCALLSGRTVLSRSEFDARVHRLARELVSRGVGPESVVAVALPRSVDLVVALHAVVCAGAAYLPVEAEQPGERVGFVLADARPAVLLCRGADAGDLPREPAVPRLVLDEPATARRIADRDPAPLSDDERTAPLRGGNAAYVLYTSGSTGRPKGVVVSHRSVVNRLVWMQGAYGLSVEDRVLLKTPVSFDVSVWELFWPFAAGAGLVVAEPGGHRDPAYLAATVAAHRVTVCHFVPSMLRVFVDAPEAGDCVSLRQVFASGEALGTELAERFTQLLPAAALANLYGPTEAAVDVTAFDVGSEAFSGAGVPIGRPVWNTGVYVLDARLSPVPVGVEGELYLSGVQLARGYARRPGLSAERFVADPFGPPGSRMYRTGDVVRWDASGRLVFVGRSDFQVKVRGMRVEPGEVEHALTAFPEVAAAVAAARETAAGAVRLVGYVTAAPGAATPDPAVLLRGLAARLPEHMVPAAVTVLDAFPLTANGKLDRAALPEPDLEQRAGSGRRARGAVEELLCALFADLLGLDAVGADDGFFALGGDSILAIQLVGRARGRGLELSPADVFTEQTPERLALAAGAITATGSPNEGAEADDGTGEVPPTPVMHWLGERGGPADRFSQATVLHTPVGADQAALAAVLQAVLDGHAMLRSRLEAGESLRLHAAEPGAVSAADVLRRRDASGLSEDELARAAAEEARTAQDRLAPQKGAMLRAAWLDRGPDRPGRLVLVIHHLAVDAVSWHIVRTDLAAAWRGVSGGGAPALPAPHTSYARWSRLLRTEARSERRRAELPAWREIAGAAGGAAAEQVPPRSPLDPERDTASTLRRITVSLPAADTEALLTRVPEVFHTGIEDVLLSALALAAAEWRADTPENRALCAEAGSVLRIALEGHGREQHLFPGADVSGTVGWFTAVHPARLDVAGIDPAAARAGGSAAGDALKRVKEQLRAHPGDGGIGYGLLRHLDPDAGPVLAAVPEPPLLFNYLGRVAVSAEEAAWAVAPETAGLPPGIDPEMPVGYPLQVDTVARDGAGGPVLSATWSWPKRLLSEQAARGLAESWFAQLSGLVAHTGSAAAGGHTPSDLSLADLGQDEIDEFEAEWRLS</sequence>
<dbReference type="Gene3D" id="3.30.559.10">
    <property type="entry name" value="Chloramphenicol acetyltransferase-like domain"/>
    <property type="match status" value="5"/>
</dbReference>
<dbReference type="InterPro" id="IPR025110">
    <property type="entry name" value="AMP-bd_C"/>
</dbReference>
<dbReference type="FunFam" id="3.40.50.980:FF:000001">
    <property type="entry name" value="Non-ribosomal peptide synthetase"/>
    <property type="match status" value="2"/>
</dbReference>
<evidence type="ECO:0000313" key="8">
    <source>
        <dbReference type="EMBL" id="QBI54649.1"/>
    </source>
</evidence>
<feature type="domain" description="Carrier" evidence="7">
    <location>
        <begin position="995"/>
        <end position="1070"/>
    </location>
</feature>
<accession>A0A4P6Q6H5</accession>
<dbReference type="Gene3D" id="1.10.1200.10">
    <property type="entry name" value="ACP-like"/>
    <property type="match status" value="4"/>
</dbReference>
<keyword evidence="5" id="KW-0045">Antibiotic biosynthesis</keyword>
<feature type="region of interest" description="Disordered" evidence="6">
    <location>
        <begin position="79"/>
        <end position="105"/>
    </location>
</feature>
<dbReference type="Pfam" id="PF13193">
    <property type="entry name" value="AMP-binding_C"/>
    <property type="match status" value="4"/>
</dbReference>
<dbReference type="GO" id="GO:0043041">
    <property type="term" value="P:amino acid activation for nonribosomal peptide biosynthetic process"/>
    <property type="evidence" value="ECO:0007669"/>
    <property type="project" value="TreeGrafter"/>
</dbReference>
<dbReference type="InterPro" id="IPR045851">
    <property type="entry name" value="AMP-bd_C_sf"/>
</dbReference>
<evidence type="ECO:0000256" key="3">
    <source>
        <dbReference type="ARBA" id="ARBA00022553"/>
    </source>
</evidence>
<comment type="cofactor">
    <cofactor evidence="1">
        <name>pantetheine 4'-phosphate</name>
        <dbReference type="ChEBI" id="CHEBI:47942"/>
    </cofactor>
</comment>
<dbReference type="InterPro" id="IPR023213">
    <property type="entry name" value="CAT-like_dom_sf"/>
</dbReference>
<dbReference type="Pfam" id="PF00668">
    <property type="entry name" value="Condensation"/>
    <property type="match status" value="5"/>
</dbReference>
<reference evidence="8 9" key="1">
    <citation type="submission" date="2019-02" db="EMBL/GenBank/DDBJ databases">
        <authorList>
            <person name="Khodamoradi S."/>
            <person name="Hahnke R.L."/>
            <person name="Kaempfer P."/>
            <person name="Schumann P."/>
            <person name="Rohde M."/>
            <person name="Steinert M."/>
            <person name="Luzhetskyy A."/>
            <person name="Wink J."/>
            <person name="Ruckert C."/>
        </authorList>
    </citation>
    <scope>NUCLEOTIDE SEQUENCE [LARGE SCALE GENOMIC DNA]</scope>
    <source>
        <strain evidence="8 9">M2</strain>
    </source>
</reference>
<dbReference type="InterPro" id="IPR036736">
    <property type="entry name" value="ACP-like_sf"/>
</dbReference>